<dbReference type="GO" id="GO:0016020">
    <property type="term" value="C:membrane"/>
    <property type="evidence" value="ECO:0007669"/>
    <property type="project" value="UniProtKB-SubCell"/>
</dbReference>
<evidence type="ECO:0000256" key="1">
    <source>
        <dbReference type="ARBA" id="ARBA00004141"/>
    </source>
</evidence>
<keyword evidence="4 7" id="KW-0812">Transmembrane</keyword>
<evidence type="ECO:0000256" key="7">
    <source>
        <dbReference type="SAM" id="Phobius"/>
    </source>
</evidence>
<dbReference type="OrthoDB" id="9808602at2"/>
<feature type="transmembrane region" description="Helical" evidence="7">
    <location>
        <begin position="286"/>
        <end position="308"/>
    </location>
</feature>
<organism evidence="9 10">
    <name type="scientific">Flavobacterium cupreum</name>
    <dbReference type="NCBI Taxonomy" id="2133766"/>
    <lineage>
        <taxon>Bacteria</taxon>
        <taxon>Pseudomonadati</taxon>
        <taxon>Bacteroidota</taxon>
        <taxon>Flavobacteriia</taxon>
        <taxon>Flavobacteriales</taxon>
        <taxon>Flavobacteriaceae</taxon>
        <taxon>Flavobacterium</taxon>
    </lineage>
</organism>
<dbReference type="GO" id="GO:0089702">
    <property type="term" value="F:undecaprenyl-phosphate glucose phosphotransferase activity"/>
    <property type="evidence" value="ECO:0007669"/>
    <property type="project" value="UniProtKB-EC"/>
</dbReference>
<keyword evidence="3 9" id="KW-0808">Transferase</keyword>
<evidence type="ECO:0000259" key="8">
    <source>
        <dbReference type="Pfam" id="PF02397"/>
    </source>
</evidence>
<dbReference type="RefSeq" id="WP_127339692.1">
    <property type="nucleotide sequence ID" value="NZ_QWDM01000012.1"/>
</dbReference>
<evidence type="ECO:0000256" key="5">
    <source>
        <dbReference type="ARBA" id="ARBA00022989"/>
    </source>
</evidence>
<feature type="transmembrane region" description="Helical" evidence="7">
    <location>
        <begin position="91"/>
        <end position="108"/>
    </location>
</feature>
<dbReference type="Pfam" id="PF02397">
    <property type="entry name" value="Bac_transf"/>
    <property type="match status" value="1"/>
</dbReference>
<dbReference type="Proteomes" id="UP000288102">
    <property type="component" value="Unassembled WGS sequence"/>
</dbReference>
<evidence type="ECO:0000256" key="6">
    <source>
        <dbReference type="ARBA" id="ARBA00023136"/>
    </source>
</evidence>
<evidence type="ECO:0000256" key="2">
    <source>
        <dbReference type="ARBA" id="ARBA00006464"/>
    </source>
</evidence>
<gene>
    <name evidence="9" type="ORF">D0817_17895</name>
</gene>
<evidence type="ECO:0000256" key="3">
    <source>
        <dbReference type="ARBA" id="ARBA00022679"/>
    </source>
</evidence>
<dbReference type="PANTHER" id="PTHR30576">
    <property type="entry name" value="COLANIC BIOSYNTHESIS UDP-GLUCOSE LIPID CARRIER TRANSFERASE"/>
    <property type="match status" value="1"/>
</dbReference>
<protein>
    <submittedName>
        <fullName evidence="9">Undecaprenyl-phosphate glucose phosphotransferase</fullName>
        <ecNumber evidence="9">2.7.8.31</ecNumber>
    </submittedName>
</protein>
<comment type="caution">
    <text evidence="9">The sequence shown here is derived from an EMBL/GenBank/DDBJ whole genome shotgun (WGS) entry which is preliminary data.</text>
</comment>
<name>A0A434A3T1_9FLAO</name>
<reference evidence="10" key="1">
    <citation type="journal article" date="2019" name="Syst. Appl. Microbiol.">
        <title>Flavobacterium circumlabens sp. nov. and Flavobacterium cupreum sp. nov., two psychrotrophic species isolated from Antarctic environmental samples.</title>
        <authorList>
            <person name="Kralova S."/>
            <person name="Busse H.-J."/>
            <person name="Svec P."/>
            <person name="Maslanova I."/>
            <person name="Stankova E."/>
            <person name="Bartak M."/>
            <person name="Sedlacek I."/>
        </authorList>
    </citation>
    <scope>NUCLEOTIDE SEQUENCE [LARGE SCALE GENOMIC DNA]</scope>
    <source>
        <strain evidence="10">CCM 8825</strain>
    </source>
</reference>
<evidence type="ECO:0000313" key="10">
    <source>
        <dbReference type="Proteomes" id="UP000288102"/>
    </source>
</evidence>
<accession>A0A434A3T1</accession>
<keyword evidence="10" id="KW-1185">Reference proteome</keyword>
<dbReference type="EC" id="2.7.8.31" evidence="9"/>
<sequence>MKISEKISHYRFSRYFKILFVCLDILLLNLAINLSALARFGGLKELLLKEEKTIALLMNLIWIGLLLHRNSYRMIRIERIESILKRTINKIVIHAALVAIFVVFLKYADISRLRLLYFYLFFFLLIMISRYALMKLLKEIRANGFNFKKIIIVGANDTGERMQKILAKDLTYGYRFLGFFDEKEAISPGFSGPLLGGFDRIESFIIEEKIDEMYVALHIDKIEVINKLTKICEQNMIRIKFIPDFQLYTKSSKVEVTFYGNTPVLMLRPEPLEFASNRLIKKVFDICFSLGVILLIFPWLLPIVALIIKIESRGPVFFKQERSGRDNRSFMCLKFRSMYVNDLAHNKQAGKGDSRITKFGAFIRKTSIDELPQFFNVFWGDMSVVGPRPHMVNLAKEYSELINNYLVRQYAKPGITGWAQVNGYRGETKELIDMENRVDYDIWYIENWSLLLDIKIIVRTIINIFKGEENAY</sequence>
<feature type="transmembrane region" description="Helical" evidence="7">
    <location>
        <begin position="52"/>
        <end position="70"/>
    </location>
</feature>
<dbReference type="InterPro" id="IPR017475">
    <property type="entry name" value="EPS_sugar_tfrase"/>
</dbReference>
<feature type="transmembrane region" description="Helical" evidence="7">
    <location>
        <begin position="114"/>
        <end position="133"/>
    </location>
</feature>
<keyword evidence="6 7" id="KW-0472">Membrane</keyword>
<evidence type="ECO:0000256" key="4">
    <source>
        <dbReference type="ARBA" id="ARBA00022692"/>
    </source>
</evidence>
<comment type="similarity">
    <text evidence="2">Belongs to the bacterial sugar transferase family.</text>
</comment>
<dbReference type="InterPro" id="IPR003362">
    <property type="entry name" value="Bact_transf"/>
</dbReference>
<dbReference type="NCBIfam" id="TIGR03025">
    <property type="entry name" value="EPS_sugtrans"/>
    <property type="match status" value="1"/>
</dbReference>
<dbReference type="AlphaFoldDB" id="A0A434A3T1"/>
<evidence type="ECO:0000313" key="9">
    <source>
        <dbReference type="EMBL" id="RUT69069.1"/>
    </source>
</evidence>
<keyword evidence="5 7" id="KW-1133">Transmembrane helix</keyword>
<dbReference type="InterPro" id="IPR017473">
    <property type="entry name" value="Undecaprenyl-P_gluc_Ptfrase"/>
</dbReference>
<dbReference type="Gene3D" id="3.40.50.720">
    <property type="entry name" value="NAD(P)-binding Rossmann-like Domain"/>
    <property type="match status" value="1"/>
</dbReference>
<dbReference type="NCBIfam" id="TIGR03023">
    <property type="entry name" value="WcaJ_sugtrans"/>
    <property type="match status" value="1"/>
</dbReference>
<proteinExistence type="inferred from homology"/>
<comment type="subcellular location">
    <subcellularLocation>
        <location evidence="1">Membrane</location>
        <topology evidence="1">Multi-pass membrane protein</topology>
    </subcellularLocation>
</comment>
<dbReference type="PANTHER" id="PTHR30576:SF0">
    <property type="entry name" value="UNDECAPRENYL-PHOSPHATE N-ACETYLGALACTOSAMINYL 1-PHOSPHATE TRANSFERASE-RELATED"/>
    <property type="match status" value="1"/>
</dbReference>
<dbReference type="Pfam" id="PF13727">
    <property type="entry name" value="CoA_binding_3"/>
    <property type="match status" value="1"/>
</dbReference>
<feature type="domain" description="Bacterial sugar transferase" evidence="8">
    <location>
        <begin position="281"/>
        <end position="465"/>
    </location>
</feature>
<dbReference type="EMBL" id="QWDM01000012">
    <property type="protein sequence ID" value="RUT69069.1"/>
    <property type="molecule type" value="Genomic_DNA"/>
</dbReference>
<feature type="transmembrane region" description="Helical" evidence="7">
    <location>
        <begin position="12"/>
        <end position="32"/>
    </location>
</feature>